<dbReference type="Pfam" id="PF05496">
    <property type="entry name" value="RuvB_N"/>
    <property type="match status" value="1"/>
</dbReference>
<evidence type="ECO:0000256" key="8">
    <source>
        <dbReference type="ARBA" id="ARBA00023204"/>
    </source>
</evidence>
<dbReference type="NCBIfam" id="NF000868">
    <property type="entry name" value="PRK00080.1"/>
    <property type="match status" value="1"/>
</dbReference>
<dbReference type="PANTHER" id="PTHR42848:SF1">
    <property type="entry name" value="HOLLIDAY JUNCTION BRANCH MIGRATION COMPLEX SUBUNIT RUVB"/>
    <property type="match status" value="1"/>
</dbReference>
<dbReference type="GO" id="GO:0005524">
    <property type="term" value="F:ATP binding"/>
    <property type="evidence" value="ECO:0007669"/>
    <property type="project" value="UniProtKB-UniRule"/>
</dbReference>
<comment type="caution">
    <text evidence="9">Lacks conserved residue(s) required for the propagation of feature annotation.</text>
</comment>
<feature type="binding site" evidence="9">
    <location>
        <position position="72"/>
    </location>
    <ligand>
        <name>ATP</name>
        <dbReference type="ChEBI" id="CHEBI:30616"/>
    </ligand>
</feature>
<feature type="region of interest" description="Head domain (RuvB-H)" evidence="9">
    <location>
        <begin position="261"/>
        <end position="342"/>
    </location>
</feature>
<dbReference type="EMBL" id="MFHD01000019">
    <property type="protein sequence ID" value="OGF62319.1"/>
    <property type="molecule type" value="Genomic_DNA"/>
</dbReference>
<keyword evidence="1 9" id="KW-0963">Cytoplasm</keyword>
<comment type="subunit">
    <text evidence="9">Homohexamer. Forms an RuvA(8)-RuvB(12)-Holliday junction (HJ) complex. HJ DNA is sandwiched between 2 RuvA tetramers; dsDNA enters through RuvA and exits via RuvB. An RuvB hexamer assembles on each DNA strand where it exits the tetramer. Each RuvB hexamer is contacted by two RuvA subunits (via domain III) on 2 adjacent RuvB subunits; this complex drives branch migration. In the full resolvosome a probable DNA-RuvA(4)-RuvB(12)-RuvC(2) complex forms which resolves the HJ.</text>
</comment>
<name>A0A1F5VFU0_9BACT</name>
<dbReference type="AlphaFoldDB" id="A0A1F5VFU0"/>
<evidence type="ECO:0000256" key="9">
    <source>
        <dbReference type="HAMAP-Rule" id="MF_00016"/>
    </source>
</evidence>
<dbReference type="GO" id="GO:0048476">
    <property type="term" value="C:Holliday junction resolvase complex"/>
    <property type="evidence" value="ECO:0007669"/>
    <property type="project" value="UniProtKB-UniRule"/>
</dbReference>
<keyword evidence="4 9" id="KW-0378">Hydrolase</keyword>
<evidence type="ECO:0000256" key="2">
    <source>
        <dbReference type="ARBA" id="ARBA00022741"/>
    </source>
</evidence>
<keyword evidence="7 9" id="KW-0233">DNA recombination</keyword>
<accession>A0A1F5VFU0</accession>
<dbReference type="InterPro" id="IPR036388">
    <property type="entry name" value="WH-like_DNA-bd_sf"/>
</dbReference>
<comment type="similarity">
    <text evidence="9">Belongs to the RuvB family.</text>
</comment>
<feature type="binding site" evidence="9">
    <location>
        <position position="25"/>
    </location>
    <ligand>
        <name>ATP</name>
        <dbReference type="ChEBI" id="CHEBI:30616"/>
    </ligand>
</feature>
<dbReference type="STRING" id="1798325.A2834_04645"/>
<dbReference type="CDD" id="cd00009">
    <property type="entry name" value="AAA"/>
    <property type="match status" value="1"/>
</dbReference>
<feature type="binding site" evidence="9">
    <location>
        <position position="316"/>
    </location>
    <ligand>
        <name>DNA</name>
        <dbReference type="ChEBI" id="CHEBI:16991"/>
    </ligand>
</feature>
<protein>
    <recommendedName>
        <fullName evidence="9">Holliday junction branch migration complex subunit RuvB</fullName>
        <ecNumber evidence="9">3.6.4.-</ecNumber>
    </recommendedName>
</protein>
<keyword evidence="6 9" id="KW-0238">DNA-binding</keyword>
<dbReference type="GO" id="GO:0009378">
    <property type="term" value="F:four-way junction helicase activity"/>
    <property type="evidence" value="ECO:0007669"/>
    <property type="project" value="InterPro"/>
</dbReference>
<feature type="binding site" evidence="9">
    <location>
        <position position="70"/>
    </location>
    <ligand>
        <name>ATP</name>
        <dbReference type="ChEBI" id="CHEBI:30616"/>
    </ligand>
</feature>
<keyword evidence="2 9" id="KW-0547">Nucleotide-binding</keyword>
<dbReference type="InterPro" id="IPR027417">
    <property type="entry name" value="P-loop_NTPase"/>
</dbReference>
<evidence type="ECO:0000313" key="11">
    <source>
        <dbReference type="EMBL" id="OGF62319.1"/>
    </source>
</evidence>
<evidence type="ECO:0000313" key="12">
    <source>
        <dbReference type="Proteomes" id="UP000179251"/>
    </source>
</evidence>
<dbReference type="InterPro" id="IPR003593">
    <property type="entry name" value="AAA+_ATPase"/>
</dbReference>
<keyword evidence="3 9" id="KW-0227">DNA damage</keyword>
<dbReference type="Proteomes" id="UP000179251">
    <property type="component" value="Unassembled WGS sequence"/>
</dbReference>
<dbReference type="InterPro" id="IPR041445">
    <property type="entry name" value="AAA_lid_4"/>
</dbReference>
<evidence type="ECO:0000256" key="3">
    <source>
        <dbReference type="ARBA" id="ARBA00022763"/>
    </source>
</evidence>
<dbReference type="GO" id="GO:0006281">
    <property type="term" value="P:DNA repair"/>
    <property type="evidence" value="ECO:0007669"/>
    <property type="project" value="UniProtKB-UniRule"/>
</dbReference>
<feature type="domain" description="AAA+ ATPase" evidence="10">
    <location>
        <begin position="56"/>
        <end position="190"/>
    </location>
</feature>
<feature type="binding site" evidence="9">
    <location>
        <position position="176"/>
    </location>
    <ligand>
        <name>ATP</name>
        <dbReference type="ChEBI" id="CHEBI:30616"/>
    </ligand>
</feature>
<dbReference type="InterPro" id="IPR008823">
    <property type="entry name" value="RuvB_wg_C"/>
</dbReference>
<feature type="binding site" evidence="9">
    <location>
        <position position="71"/>
    </location>
    <ligand>
        <name>ATP</name>
        <dbReference type="ChEBI" id="CHEBI:30616"/>
    </ligand>
</feature>
<feature type="binding site" evidence="9">
    <location>
        <position position="321"/>
    </location>
    <ligand>
        <name>DNA</name>
        <dbReference type="ChEBI" id="CHEBI:16991"/>
    </ligand>
</feature>
<dbReference type="GO" id="GO:0006310">
    <property type="term" value="P:DNA recombination"/>
    <property type="evidence" value="ECO:0007669"/>
    <property type="project" value="UniProtKB-UniRule"/>
</dbReference>
<reference evidence="11 12" key="1">
    <citation type="journal article" date="2016" name="Nat. Commun.">
        <title>Thousands of microbial genomes shed light on interconnected biogeochemical processes in an aquifer system.</title>
        <authorList>
            <person name="Anantharaman K."/>
            <person name="Brown C.T."/>
            <person name="Hug L.A."/>
            <person name="Sharon I."/>
            <person name="Castelle C.J."/>
            <person name="Probst A.J."/>
            <person name="Thomas B.C."/>
            <person name="Singh A."/>
            <person name="Wilkins M.J."/>
            <person name="Karaoz U."/>
            <person name="Brodie E.L."/>
            <person name="Williams K.H."/>
            <person name="Hubbard S.S."/>
            <person name="Banfield J.F."/>
        </authorList>
    </citation>
    <scope>NUCLEOTIDE SEQUENCE [LARGE SCALE GENOMIC DNA]</scope>
</reference>
<dbReference type="GO" id="GO:0016887">
    <property type="term" value="F:ATP hydrolysis activity"/>
    <property type="evidence" value="ECO:0007669"/>
    <property type="project" value="RHEA"/>
</dbReference>
<comment type="subcellular location">
    <subcellularLocation>
        <location evidence="9">Cytoplasm</location>
    </subcellularLocation>
</comment>
<evidence type="ECO:0000256" key="6">
    <source>
        <dbReference type="ARBA" id="ARBA00023125"/>
    </source>
</evidence>
<dbReference type="NCBIfam" id="TIGR00635">
    <property type="entry name" value="ruvB"/>
    <property type="match status" value="1"/>
</dbReference>
<comment type="catalytic activity">
    <reaction evidence="9">
        <text>ATP + H2O = ADP + phosphate + H(+)</text>
        <dbReference type="Rhea" id="RHEA:13065"/>
        <dbReference type="ChEBI" id="CHEBI:15377"/>
        <dbReference type="ChEBI" id="CHEBI:15378"/>
        <dbReference type="ChEBI" id="CHEBI:30616"/>
        <dbReference type="ChEBI" id="CHEBI:43474"/>
        <dbReference type="ChEBI" id="CHEBI:456216"/>
    </reaction>
</comment>
<dbReference type="Gene3D" id="3.40.50.300">
    <property type="entry name" value="P-loop containing nucleotide triphosphate hydrolases"/>
    <property type="match status" value="1"/>
</dbReference>
<comment type="caution">
    <text evidence="11">The sequence shown here is derived from an EMBL/GenBank/DDBJ whole genome shotgun (WGS) entry which is preliminary data.</text>
</comment>
<dbReference type="SUPFAM" id="SSF46785">
    <property type="entry name" value="Winged helix' DNA-binding domain"/>
    <property type="match status" value="1"/>
</dbReference>
<dbReference type="InterPro" id="IPR004605">
    <property type="entry name" value="DNA_helicase_Holl-junc_RuvB"/>
</dbReference>
<keyword evidence="11" id="KW-0347">Helicase</keyword>
<gene>
    <name evidence="9" type="primary">ruvB</name>
    <name evidence="11" type="ORF">A2834_04645</name>
</gene>
<sequence>MSSNEIQPVITNKKRGEDLSLDLALRPKSFEEYVGQEKVKNNLKILIEAAKKRKEPLEHLLFYGPAGLGKTTLAHLVAKETSSQIKITSGPAIEKVGDLASILTNLSPGDILFIDEAHRLNKLIEEILYPAMENRSLDIIIGKGPSARTIQLELPAFTLVAATTRVALLSSPLRSRFSGGSFRLDFYNQADIERIIKRSAGILNTKIDPEAIPLIASRSRFTPRIANRLLKRARDYSEVKGQGIITSALAEEALKLLEIDQLGLESLDRKILDTIIQKFAGGPVGLGTVAASIMEEEDTIEEVYEPYLMQLGFLERTPRGRLATARAYEHLGLSAPQKNLLL</sequence>
<dbReference type="Gene3D" id="1.10.8.60">
    <property type="match status" value="1"/>
</dbReference>
<feature type="binding site" evidence="9">
    <location>
        <position position="67"/>
    </location>
    <ligand>
        <name>ATP</name>
        <dbReference type="ChEBI" id="CHEBI:30616"/>
    </ligand>
</feature>
<dbReference type="HAMAP" id="MF_00016">
    <property type="entry name" value="DNA_HJ_migration_RuvB"/>
    <property type="match status" value="1"/>
</dbReference>
<evidence type="ECO:0000256" key="4">
    <source>
        <dbReference type="ARBA" id="ARBA00022801"/>
    </source>
</evidence>
<feature type="binding site" evidence="9">
    <location>
        <position position="71"/>
    </location>
    <ligand>
        <name>Mg(2+)</name>
        <dbReference type="ChEBI" id="CHEBI:18420"/>
    </ligand>
</feature>
<evidence type="ECO:0000256" key="5">
    <source>
        <dbReference type="ARBA" id="ARBA00022840"/>
    </source>
</evidence>
<dbReference type="Pfam" id="PF05491">
    <property type="entry name" value="WHD_RuvB"/>
    <property type="match status" value="1"/>
</dbReference>
<dbReference type="PANTHER" id="PTHR42848">
    <property type="match status" value="1"/>
</dbReference>
<dbReference type="GO" id="GO:0005737">
    <property type="term" value="C:cytoplasm"/>
    <property type="evidence" value="ECO:0007669"/>
    <property type="project" value="UniProtKB-SubCell"/>
</dbReference>
<feature type="region of interest" description="Small ATPAse domain (RuvB-S)" evidence="9">
    <location>
        <begin position="188"/>
        <end position="258"/>
    </location>
</feature>
<keyword evidence="8 9" id="KW-0234">DNA repair</keyword>
<dbReference type="InterPro" id="IPR036390">
    <property type="entry name" value="WH_DNA-bd_sf"/>
</dbReference>
<comment type="function">
    <text evidence="9">The RuvA-RuvB-RuvC complex processes Holliday junction (HJ) DNA during genetic recombination and DNA repair, while the RuvA-RuvB complex plays an important role in the rescue of blocked DNA replication forks via replication fork reversal (RFR). RuvA specifically binds to HJ cruciform DNA, conferring on it an open structure. The RuvB hexamer acts as an ATP-dependent pump, pulling dsDNA into and through the RuvAB complex. RuvB forms 2 homohexamers on either side of HJ DNA bound by 1 or 2 RuvA tetramers; 4 subunits per hexamer contact DNA at a time. Coordinated motions by a converter formed by DNA-disengaged RuvB subunits stimulates ATP hydrolysis and nucleotide exchange. Immobilization of the converter enables RuvB to convert the ATP-contained energy into a lever motion, pulling 2 nucleotides of DNA out of the RuvA tetramer per ATP hydrolyzed, thus driving DNA branch migration. The RuvB motors rotate together with the DNA substrate, which together with the progressing nucleotide cycle form the mechanistic basis for DNA recombination by continuous HJ branch migration. Branch migration allows RuvC to scan DNA until it finds its consensus sequence, where it cleaves and resolves cruciform DNA.</text>
</comment>
<feature type="binding site" evidence="9">
    <location>
        <position position="224"/>
    </location>
    <ligand>
        <name>ATP</name>
        <dbReference type="ChEBI" id="CHEBI:30616"/>
    </ligand>
</feature>
<evidence type="ECO:0000256" key="7">
    <source>
        <dbReference type="ARBA" id="ARBA00023172"/>
    </source>
</evidence>
<dbReference type="SUPFAM" id="SSF52540">
    <property type="entry name" value="P-loop containing nucleoside triphosphate hydrolases"/>
    <property type="match status" value="1"/>
</dbReference>
<dbReference type="Gene3D" id="1.10.10.10">
    <property type="entry name" value="Winged helix-like DNA-binding domain superfamily/Winged helix DNA-binding domain"/>
    <property type="match status" value="1"/>
</dbReference>
<dbReference type="Pfam" id="PF17864">
    <property type="entry name" value="AAA_lid_4"/>
    <property type="match status" value="1"/>
</dbReference>
<feature type="binding site" evidence="9">
    <location>
        <position position="26"/>
    </location>
    <ligand>
        <name>ATP</name>
        <dbReference type="ChEBI" id="CHEBI:30616"/>
    </ligand>
</feature>
<comment type="domain">
    <text evidence="9">Has 3 domains, the large (RuvB-L) and small ATPase (RuvB-S) domains and the C-terminal head (RuvB-H) domain. The head domain binds DNA, while the ATPase domains jointly bind ATP, ADP or are empty depending on the state of the subunit in the translocation cycle. During a single DNA translocation step the structure of each domain remains the same, but their relative positions change.</text>
</comment>
<proteinExistence type="inferred from homology"/>
<organism evidence="11 12">
    <name type="scientific">Candidatus Giovannonibacteria bacterium RIFCSPHIGHO2_01_FULL_45_23</name>
    <dbReference type="NCBI Taxonomy" id="1798325"/>
    <lineage>
        <taxon>Bacteria</taxon>
        <taxon>Candidatus Giovannoniibacteriota</taxon>
    </lineage>
</organism>
<dbReference type="InterPro" id="IPR008824">
    <property type="entry name" value="RuvB-like_N"/>
</dbReference>
<feature type="binding site" evidence="9">
    <location>
        <position position="187"/>
    </location>
    <ligand>
        <name>ATP</name>
        <dbReference type="ChEBI" id="CHEBI:30616"/>
    </ligand>
</feature>
<dbReference type="EC" id="3.6.4.-" evidence="9"/>
<evidence type="ECO:0000256" key="1">
    <source>
        <dbReference type="ARBA" id="ARBA00022490"/>
    </source>
</evidence>
<dbReference type="SMART" id="SM00382">
    <property type="entry name" value="AAA"/>
    <property type="match status" value="1"/>
</dbReference>
<evidence type="ECO:0000259" key="10">
    <source>
        <dbReference type="SMART" id="SM00382"/>
    </source>
</evidence>
<dbReference type="GO" id="GO:0000400">
    <property type="term" value="F:four-way junction DNA binding"/>
    <property type="evidence" value="ECO:0007669"/>
    <property type="project" value="UniProtKB-UniRule"/>
</dbReference>
<keyword evidence="5 9" id="KW-0067">ATP-binding</keyword>